<proteinExistence type="predicted"/>
<keyword evidence="4" id="KW-1185">Reference proteome</keyword>
<evidence type="ECO:0000259" key="2">
    <source>
        <dbReference type="Pfam" id="PF03372"/>
    </source>
</evidence>
<dbReference type="Pfam" id="PF03372">
    <property type="entry name" value="Exo_endo_phos"/>
    <property type="match status" value="1"/>
</dbReference>
<dbReference type="Gene3D" id="3.60.10.10">
    <property type="entry name" value="Endonuclease/exonuclease/phosphatase"/>
    <property type="match status" value="1"/>
</dbReference>
<keyword evidence="1" id="KW-1133">Transmembrane helix</keyword>
<keyword evidence="3" id="KW-0269">Exonuclease</keyword>
<keyword evidence="3" id="KW-0540">Nuclease</keyword>
<feature type="transmembrane region" description="Helical" evidence="1">
    <location>
        <begin position="72"/>
        <end position="90"/>
    </location>
</feature>
<keyword evidence="3" id="KW-0255">Endonuclease</keyword>
<dbReference type="GO" id="GO:0004527">
    <property type="term" value="F:exonuclease activity"/>
    <property type="evidence" value="ECO:0007669"/>
    <property type="project" value="UniProtKB-KW"/>
</dbReference>
<reference evidence="3 4" key="1">
    <citation type="submission" date="2020-08" db="EMBL/GenBank/DDBJ databases">
        <title>Genomic Encyclopedia of Type Strains, Phase IV (KMG-IV): sequencing the most valuable type-strain genomes for metagenomic binning, comparative biology and taxonomic classification.</title>
        <authorList>
            <person name="Goeker M."/>
        </authorList>
    </citation>
    <scope>NUCLEOTIDE SEQUENCE [LARGE SCALE GENOMIC DNA]</scope>
    <source>
        <strain evidence="3 4">DSM 44197</strain>
    </source>
</reference>
<dbReference type="GO" id="GO:0004519">
    <property type="term" value="F:endonuclease activity"/>
    <property type="evidence" value="ECO:0007669"/>
    <property type="project" value="UniProtKB-KW"/>
</dbReference>
<protein>
    <submittedName>
        <fullName evidence="3">Endonuclease/exonuclease/phosphatase family metal-dependent hydrolase</fullName>
    </submittedName>
</protein>
<dbReference type="InterPro" id="IPR036691">
    <property type="entry name" value="Endo/exonu/phosph_ase_sf"/>
</dbReference>
<dbReference type="SUPFAM" id="SSF56219">
    <property type="entry name" value="DNase I-like"/>
    <property type="match status" value="1"/>
</dbReference>
<evidence type="ECO:0000256" key="1">
    <source>
        <dbReference type="SAM" id="Phobius"/>
    </source>
</evidence>
<evidence type="ECO:0000313" key="4">
    <source>
        <dbReference type="Proteomes" id="UP000572680"/>
    </source>
</evidence>
<dbReference type="AlphaFoldDB" id="A0A7W3LPX7"/>
<dbReference type="EMBL" id="JACJIA010000004">
    <property type="protein sequence ID" value="MBA8952020.1"/>
    <property type="molecule type" value="Genomic_DNA"/>
</dbReference>
<organism evidence="3 4">
    <name type="scientific">Actinomadura namibiensis</name>
    <dbReference type="NCBI Taxonomy" id="182080"/>
    <lineage>
        <taxon>Bacteria</taxon>
        <taxon>Bacillati</taxon>
        <taxon>Actinomycetota</taxon>
        <taxon>Actinomycetes</taxon>
        <taxon>Streptosporangiales</taxon>
        <taxon>Thermomonosporaceae</taxon>
        <taxon>Actinomadura</taxon>
    </lineage>
</organism>
<dbReference type="Proteomes" id="UP000572680">
    <property type="component" value="Unassembled WGS sequence"/>
</dbReference>
<dbReference type="InterPro" id="IPR005135">
    <property type="entry name" value="Endo/exonuclease/phosphatase"/>
</dbReference>
<dbReference type="RefSeq" id="WP_182844304.1">
    <property type="nucleotide sequence ID" value="NZ_JACJIA010000004.1"/>
</dbReference>
<sequence length="325" mass="34798">MRGKRNGHGRRGATVLVWIMVLPFAAWAVLRWTGYEPGFRWRQLVAFTPYVAAAAPVVLVAALALRRWPAAVVAGAVSVALAAAVLPRAVADDSPGARGPALRVLAANLLYGQVPTKSVMDLLRRTGPDVLTLQELTPQALADLRNAGVDALFPHRVLHARHGAGGSGIYSRYPLRGRGPIDIGFLQARAEVLVPKAPPVEVVSVHPCAPAVPASADCWRKGLAALPGAEPRGRPRILAGDFNATLDHAYLRRLLDTGYRDAADAAGEGLRGTWPNIGKYSRTTPRVTLDHVLVDPRVAVHDFTTHTLPKTDHSPVQADLVLPAR</sequence>
<keyword evidence="1" id="KW-0472">Membrane</keyword>
<evidence type="ECO:0000313" key="3">
    <source>
        <dbReference type="EMBL" id="MBA8952020.1"/>
    </source>
</evidence>
<keyword evidence="1" id="KW-0812">Transmembrane</keyword>
<feature type="transmembrane region" description="Helical" evidence="1">
    <location>
        <begin position="12"/>
        <end position="32"/>
    </location>
</feature>
<comment type="caution">
    <text evidence="3">The sequence shown here is derived from an EMBL/GenBank/DDBJ whole genome shotgun (WGS) entry which is preliminary data.</text>
</comment>
<feature type="domain" description="Endonuclease/exonuclease/phosphatase" evidence="2">
    <location>
        <begin position="108"/>
        <end position="313"/>
    </location>
</feature>
<gene>
    <name evidence="3" type="ORF">HNR61_003660</name>
</gene>
<accession>A0A7W3LPX7</accession>
<keyword evidence="3" id="KW-0378">Hydrolase</keyword>
<name>A0A7W3LPX7_ACTNM</name>
<feature type="transmembrane region" description="Helical" evidence="1">
    <location>
        <begin position="44"/>
        <end position="65"/>
    </location>
</feature>